<protein>
    <submittedName>
        <fullName evidence="2">Uncharacterized protein</fullName>
    </submittedName>
</protein>
<organism evidence="2 3">
    <name type="scientific">Cupriavidus basilensis</name>
    <dbReference type="NCBI Taxonomy" id="68895"/>
    <lineage>
        <taxon>Bacteria</taxon>
        <taxon>Pseudomonadati</taxon>
        <taxon>Pseudomonadota</taxon>
        <taxon>Betaproteobacteria</taxon>
        <taxon>Burkholderiales</taxon>
        <taxon>Burkholderiaceae</taxon>
        <taxon>Cupriavidus</taxon>
    </lineage>
</organism>
<name>A0A0C4YHJ5_9BURK</name>
<evidence type="ECO:0000313" key="3">
    <source>
        <dbReference type="Proteomes" id="UP000031843"/>
    </source>
</evidence>
<sequence length="38" mass="4121">MENRESAPCGETDESNGSLKGFVAGSARRFFTSLVRGR</sequence>
<feature type="region of interest" description="Disordered" evidence="1">
    <location>
        <begin position="1"/>
        <end position="20"/>
    </location>
</feature>
<dbReference type="Proteomes" id="UP000031843">
    <property type="component" value="Chromosome main"/>
</dbReference>
<accession>A0A0C4YHJ5</accession>
<keyword evidence="3" id="KW-1185">Reference proteome</keyword>
<reference evidence="2 3" key="1">
    <citation type="journal article" date="2015" name="Genome Announc.">
        <title>Complete Genome Sequence of Cupriavidus basilensis 4G11, Isolated from the Oak Ridge Field Research Center Site.</title>
        <authorList>
            <person name="Ray J."/>
            <person name="Waters R.J."/>
            <person name="Skerker J.M."/>
            <person name="Kuehl J.V."/>
            <person name="Price M.N."/>
            <person name="Huang J."/>
            <person name="Chakraborty R."/>
            <person name="Arkin A.P."/>
            <person name="Deutschbauer A."/>
        </authorList>
    </citation>
    <scope>NUCLEOTIDE SEQUENCE [LARGE SCALE GENOMIC DNA]</scope>
    <source>
        <strain evidence="2">4G11</strain>
    </source>
</reference>
<evidence type="ECO:0000256" key="1">
    <source>
        <dbReference type="SAM" id="MobiDB-lite"/>
    </source>
</evidence>
<evidence type="ECO:0000313" key="2">
    <source>
        <dbReference type="EMBL" id="AJG21394.1"/>
    </source>
</evidence>
<gene>
    <name evidence="2" type="ORF">RR42_m4045</name>
</gene>
<dbReference type="KEGG" id="cbw:RR42_m4045"/>
<dbReference type="EMBL" id="CP010536">
    <property type="protein sequence ID" value="AJG21394.1"/>
    <property type="molecule type" value="Genomic_DNA"/>
</dbReference>
<proteinExistence type="predicted"/>
<dbReference type="AlphaFoldDB" id="A0A0C4YHJ5"/>